<evidence type="ECO:0000313" key="2">
    <source>
        <dbReference type="EMBL" id="QUS37634.1"/>
    </source>
</evidence>
<dbReference type="Gene3D" id="1.10.260.40">
    <property type="entry name" value="lambda repressor-like DNA-binding domains"/>
    <property type="match status" value="1"/>
</dbReference>
<dbReference type="InterPro" id="IPR001387">
    <property type="entry name" value="Cro/C1-type_HTH"/>
</dbReference>
<proteinExistence type="predicted"/>
<reference evidence="2 3" key="1">
    <citation type="submission" date="2019-02" db="EMBL/GenBank/DDBJ databases">
        <title>Emended description of the genus Rhodopseudomonas and description of Rhodopseudomonas albus sp. nov., a non-phototrophic, heavy-metal-tolerant bacterium isolated from garden soil.</title>
        <authorList>
            <person name="Bao Z."/>
            <person name="Cao W.W."/>
            <person name="Sato Y."/>
            <person name="Nishizawa T."/>
            <person name="Zhao J."/>
            <person name="Guo Y."/>
            <person name="Ohta H."/>
        </authorList>
    </citation>
    <scope>NUCLEOTIDE SEQUENCE [LARGE SCALE GENOMIC DNA]</scope>
    <source>
        <strain evidence="2 3">SK50-23</strain>
    </source>
</reference>
<dbReference type="EMBL" id="CP036498">
    <property type="protein sequence ID" value="QUS37634.1"/>
    <property type="molecule type" value="Genomic_DNA"/>
</dbReference>
<organism evidence="2 3">
    <name type="scientific">Tardiphaga alba</name>
    <dbReference type="NCBI Taxonomy" id="340268"/>
    <lineage>
        <taxon>Bacteria</taxon>
        <taxon>Pseudomonadati</taxon>
        <taxon>Pseudomonadota</taxon>
        <taxon>Alphaproteobacteria</taxon>
        <taxon>Hyphomicrobiales</taxon>
        <taxon>Nitrobacteraceae</taxon>
        <taxon>Tardiphaga</taxon>
    </lineage>
</organism>
<accession>A0ABX8A2B3</accession>
<dbReference type="RefSeq" id="WP_211911122.1">
    <property type="nucleotide sequence ID" value="NZ_CP036498.1"/>
</dbReference>
<dbReference type="InterPro" id="IPR010982">
    <property type="entry name" value="Lambda_DNA-bd_dom_sf"/>
</dbReference>
<evidence type="ECO:0000313" key="3">
    <source>
        <dbReference type="Proteomes" id="UP000682843"/>
    </source>
</evidence>
<sequence>MSVRFQKTPKGEVAILPREDYEALVAKASEADEDAGTARLVAHAKDDIASGAPLLPKSVVDRLANGENPVRVLREWRDVTPMYLSLKTDISERHIADIESGKLVGTAVWLLAIAKVLKVPADLLLQTD</sequence>
<dbReference type="SUPFAM" id="SSF47413">
    <property type="entry name" value="lambda repressor-like DNA-binding domains"/>
    <property type="match status" value="1"/>
</dbReference>
<feature type="domain" description="HTH cro/C1-type" evidence="1">
    <location>
        <begin position="84"/>
        <end position="124"/>
    </location>
</feature>
<name>A0ABX8A2B3_9BRAD</name>
<evidence type="ECO:0000259" key="1">
    <source>
        <dbReference type="PROSITE" id="PS50943"/>
    </source>
</evidence>
<keyword evidence="3" id="KW-1185">Reference proteome</keyword>
<dbReference type="Proteomes" id="UP000682843">
    <property type="component" value="Chromosome"/>
</dbReference>
<protein>
    <submittedName>
        <fullName evidence="2">XRE family transcriptional regulator</fullName>
    </submittedName>
</protein>
<gene>
    <name evidence="2" type="ORF">RPMA_01195</name>
</gene>
<dbReference type="CDD" id="cd00093">
    <property type="entry name" value="HTH_XRE"/>
    <property type="match status" value="1"/>
</dbReference>
<dbReference type="SMART" id="SM00530">
    <property type="entry name" value="HTH_XRE"/>
    <property type="match status" value="1"/>
</dbReference>
<dbReference type="PROSITE" id="PS50943">
    <property type="entry name" value="HTH_CROC1"/>
    <property type="match status" value="1"/>
</dbReference>